<evidence type="ECO:0000256" key="5">
    <source>
        <dbReference type="ARBA" id="ARBA00024679"/>
    </source>
</evidence>
<dbReference type="InterPro" id="IPR028427">
    <property type="entry name" value="Met_Sox_Rdtase_MsrB"/>
</dbReference>
<evidence type="ECO:0000259" key="12">
    <source>
        <dbReference type="PROSITE" id="PS51790"/>
    </source>
</evidence>
<evidence type="ECO:0000256" key="2">
    <source>
        <dbReference type="ARBA" id="ARBA00011017"/>
    </source>
</evidence>
<dbReference type="SUPFAM" id="SSF51316">
    <property type="entry name" value="Mss4-like"/>
    <property type="match status" value="1"/>
</dbReference>
<dbReference type="HAMAP" id="MF_01401">
    <property type="entry name" value="MsrA"/>
    <property type="match status" value="1"/>
</dbReference>
<dbReference type="GO" id="GO:0006979">
    <property type="term" value="P:response to oxidative stress"/>
    <property type="evidence" value="ECO:0007669"/>
    <property type="project" value="InterPro"/>
</dbReference>
<reference evidence="13 14" key="1">
    <citation type="submission" date="2018-12" db="EMBL/GenBank/DDBJ databases">
        <title>Genomic taxonomy of the Vibrionaceae family.</title>
        <authorList>
            <person name="Gomez-Gil B."/>
            <person name="Enciso-Ibarra K."/>
        </authorList>
    </citation>
    <scope>NUCLEOTIDE SEQUENCE [LARGE SCALE GENOMIC DNA]</scope>
    <source>
        <strain evidence="13 14">CAIM 594</strain>
    </source>
</reference>
<comment type="similarity">
    <text evidence="9">Belongs to the MsrB Met sulfoxide reductase family.</text>
</comment>
<gene>
    <name evidence="9 13" type="primary">msrB</name>
    <name evidence="10" type="synonym">msrA</name>
    <name evidence="13" type="ORF">EJA03_19755</name>
</gene>
<dbReference type="GO" id="GO:0033744">
    <property type="term" value="F:L-methionine:thioredoxin-disulfide S-oxidoreductase activity"/>
    <property type="evidence" value="ECO:0007669"/>
    <property type="project" value="RHEA"/>
</dbReference>
<dbReference type="EMBL" id="RSFA01000187">
    <property type="protein sequence ID" value="RSD27587.1"/>
    <property type="molecule type" value="Genomic_DNA"/>
</dbReference>
<evidence type="ECO:0000256" key="3">
    <source>
        <dbReference type="ARBA" id="ARBA00023002"/>
    </source>
</evidence>
<feature type="domain" description="MsrB" evidence="12">
    <location>
        <begin position="233"/>
        <end position="355"/>
    </location>
</feature>
<evidence type="ECO:0000256" key="6">
    <source>
        <dbReference type="ARBA" id="ARBA00047806"/>
    </source>
</evidence>
<dbReference type="OrthoDB" id="4174719at2"/>
<protein>
    <recommendedName>
        <fullName evidence="9 10">Multifunctional fusion protein</fullName>
    </recommendedName>
    <domain>
        <recommendedName>
            <fullName evidence="10">Peptide methionine sulfoxide reductase MsrA</fullName>
            <shortName evidence="10">Protein-methionine-S-oxide reductase</shortName>
            <ecNumber evidence="10">1.8.4.11</ecNumber>
        </recommendedName>
        <alternativeName>
            <fullName evidence="10">Peptide-methionine (S)-S-oxide reductase</fullName>
            <shortName evidence="10">Peptide Met(O) reductase</shortName>
        </alternativeName>
    </domain>
    <domain>
        <recommendedName>
            <fullName evidence="9">Peptide methionine sulfoxide reductase MsrB</fullName>
            <ecNumber evidence="9">1.8.4.12</ecNumber>
        </recommendedName>
        <alternativeName>
            <fullName evidence="9">Peptide-methionine (R)-S-oxide reductase</fullName>
        </alternativeName>
    </domain>
</protein>
<dbReference type="SUPFAM" id="SSF55068">
    <property type="entry name" value="Peptide methionine sulfoxide reductase"/>
    <property type="match status" value="1"/>
</dbReference>
<dbReference type="Pfam" id="PF01641">
    <property type="entry name" value="SelR"/>
    <property type="match status" value="1"/>
</dbReference>
<dbReference type="InterPro" id="IPR036509">
    <property type="entry name" value="Met_Sox_Rdtase_MsrA_sf"/>
</dbReference>
<comment type="caution">
    <text evidence="9">Lacks conserved residue(s) required for the propagation of feature annotation.</text>
</comment>
<dbReference type="NCBIfam" id="TIGR00357">
    <property type="entry name" value="peptide-methionine (R)-S-oxide reductase MsrB"/>
    <property type="match status" value="1"/>
</dbReference>
<feature type="active site" description="Nucleophile" evidence="9">
    <location>
        <position position="344"/>
    </location>
</feature>
<keyword evidence="14" id="KW-1185">Reference proteome</keyword>
<dbReference type="GO" id="GO:0005737">
    <property type="term" value="C:cytoplasm"/>
    <property type="evidence" value="ECO:0007669"/>
    <property type="project" value="TreeGrafter"/>
</dbReference>
<dbReference type="AlphaFoldDB" id="A0A3R9F2H2"/>
<dbReference type="HAMAP" id="MF_01400">
    <property type="entry name" value="MsrB"/>
    <property type="match status" value="1"/>
</dbReference>
<keyword evidence="3 9" id="KW-0560">Oxidoreductase</keyword>
<dbReference type="Gene3D" id="2.170.150.20">
    <property type="entry name" value="Peptide methionine sulfoxide reductase"/>
    <property type="match status" value="1"/>
</dbReference>
<dbReference type="PANTHER" id="PTHR10173:SF59">
    <property type="entry name" value="PEPTIDE METHIONINE SULFOXIDE REDUCTASE MSRA_MSRB"/>
    <property type="match status" value="1"/>
</dbReference>
<dbReference type="Proteomes" id="UP000269041">
    <property type="component" value="Unassembled WGS sequence"/>
</dbReference>
<dbReference type="GO" id="GO:0033743">
    <property type="term" value="F:peptide-methionine (R)-S-oxide reductase activity"/>
    <property type="evidence" value="ECO:0007669"/>
    <property type="project" value="UniProtKB-UniRule"/>
</dbReference>
<evidence type="ECO:0000256" key="1">
    <source>
        <dbReference type="ARBA" id="ARBA00008076"/>
    </source>
</evidence>
<accession>A0A3R9F2H2</accession>
<dbReference type="RefSeq" id="WP_125323447.1">
    <property type="nucleotide sequence ID" value="NZ_RSFA01000187.1"/>
</dbReference>
<comment type="function">
    <text evidence="5 10">Has an important function as a repair enzyme for proteins that have been inactivated by oxidation. Catalyzes the reversible oxidation-reduction of methionine sulfoxide in proteins to methionine.</text>
</comment>
<name>A0A3R9F2H2_9VIBR</name>
<comment type="catalytic activity">
    <reaction evidence="6 10">
        <text>L-methionyl-[protein] + [thioredoxin]-disulfide + H2O = L-methionyl-(S)-S-oxide-[protein] + [thioredoxin]-dithiol</text>
        <dbReference type="Rhea" id="RHEA:14217"/>
        <dbReference type="Rhea" id="RHEA-COMP:10698"/>
        <dbReference type="Rhea" id="RHEA-COMP:10700"/>
        <dbReference type="Rhea" id="RHEA-COMP:12313"/>
        <dbReference type="Rhea" id="RHEA-COMP:12315"/>
        <dbReference type="ChEBI" id="CHEBI:15377"/>
        <dbReference type="ChEBI" id="CHEBI:16044"/>
        <dbReference type="ChEBI" id="CHEBI:29950"/>
        <dbReference type="ChEBI" id="CHEBI:44120"/>
        <dbReference type="ChEBI" id="CHEBI:50058"/>
        <dbReference type="EC" id="1.8.4.11"/>
    </reaction>
</comment>
<feature type="chain" id="PRO_5018529044" description="Multifunctional fusion protein" evidence="11">
    <location>
        <begin position="20"/>
        <end position="372"/>
    </location>
</feature>
<evidence type="ECO:0000256" key="11">
    <source>
        <dbReference type="SAM" id="SignalP"/>
    </source>
</evidence>
<dbReference type="InterPro" id="IPR002569">
    <property type="entry name" value="Met_Sox_Rdtase_MsrA_dom"/>
</dbReference>
<sequence length="372" mass="42743">MVVSALALTAALVSFFGTAKTEVKKETSNSNYEIATLAGGCFWCTESDLEKLDGVIDVVSGYSGGELENPTYKQVSSGNSGHIEVIEVKFDPKTVSYEQVLDQFFRHIDPTDSKGSFVDRGPQYRPAIFYHSIEQKKIARDFMDEIDNLGIFKKPLKTELTEFSKFWPAEAYHQDYYKHNKIRYNYYRYASGRDQYLDDIFGDDREKNPITLRQLIDKHNVVANIKPYKKPSNTEIKAKLTDLQYYVTQKEGTEKAFKNEYWDNKQDGIYVDIVSGEPLFSSTDKYKSGTGWPSFTKPINEGYIAEKTDYYLVYPRTEVRSRFADSHLGHVFKDGPAPTGLRYCMNSAAMKFIPKEELEQQGYGEYLYLFDS</sequence>
<dbReference type="FunFam" id="2.170.150.20:FF:000003">
    <property type="entry name" value="Peptide methionine sulfoxide reductase MsrB"/>
    <property type="match status" value="1"/>
</dbReference>
<keyword evidence="4" id="KW-0511">Multifunctional enzyme</keyword>
<dbReference type="GO" id="GO:0030091">
    <property type="term" value="P:protein repair"/>
    <property type="evidence" value="ECO:0007669"/>
    <property type="project" value="InterPro"/>
</dbReference>
<comment type="similarity">
    <text evidence="10">Belongs to the MsrA Met sulfoxide reductase family.</text>
</comment>
<dbReference type="EC" id="1.8.4.11" evidence="10"/>
<dbReference type="PROSITE" id="PS51790">
    <property type="entry name" value="MSRB"/>
    <property type="match status" value="1"/>
</dbReference>
<keyword evidence="11" id="KW-0732">Signal</keyword>
<dbReference type="Pfam" id="PF01625">
    <property type="entry name" value="PMSR"/>
    <property type="match status" value="1"/>
</dbReference>
<organism evidence="13 14">
    <name type="scientific">Vibrio pectenicida</name>
    <dbReference type="NCBI Taxonomy" id="62763"/>
    <lineage>
        <taxon>Bacteria</taxon>
        <taxon>Pseudomonadati</taxon>
        <taxon>Pseudomonadota</taxon>
        <taxon>Gammaproteobacteria</taxon>
        <taxon>Vibrionales</taxon>
        <taxon>Vibrionaceae</taxon>
        <taxon>Vibrio</taxon>
    </lineage>
</organism>
<dbReference type="InterPro" id="IPR002579">
    <property type="entry name" value="Met_Sox_Rdtase_MsrB_dom"/>
</dbReference>
<evidence type="ECO:0000313" key="13">
    <source>
        <dbReference type="EMBL" id="RSD27587.1"/>
    </source>
</evidence>
<evidence type="ECO:0000256" key="7">
    <source>
        <dbReference type="ARBA" id="ARBA00048488"/>
    </source>
</evidence>
<comment type="similarity">
    <text evidence="2">In the N-terminal section; belongs to the MsrA Met sulfoxide reductase family.</text>
</comment>
<dbReference type="PANTHER" id="PTHR10173">
    <property type="entry name" value="METHIONINE SULFOXIDE REDUCTASE"/>
    <property type="match status" value="1"/>
</dbReference>
<evidence type="ECO:0000313" key="14">
    <source>
        <dbReference type="Proteomes" id="UP000269041"/>
    </source>
</evidence>
<evidence type="ECO:0000256" key="8">
    <source>
        <dbReference type="ARBA" id="ARBA00048782"/>
    </source>
</evidence>
<proteinExistence type="inferred from homology"/>
<feature type="signal peptide" evidence="11">
    <location>
        <begin position="1"/>
        <end position="19"/>
    </location>
</feature>
<evidence type="ECO:0000256" key="4">
    <source>
        <dbReference type="ARBA" id="ARBA00023268"/>
    </source>
</evidence>
<comment type="catalytic activity">
    <reaction evidence="7 9">
        <text>L-methionyl-[protein] + [thioredoxin]-disulfide + H2O = L-methionyl-(R)-S-oxide-[protein] + [thioredoxin]-dithiol</text>
        <dbReference type="Rhea" id="RHEA:24164"/>
        <dbReference type="Rhea" id="RHEA-COMP:10698"/>
        <dbReference type="Rhea" id="RHEA-COMP:10700"/>
        <dbReference type="Rhea" id="RHEA-COMP:12313"/>
        <dbReference type="Rhea" id="RHEA-COMP:12314"/>
        <dbReference type="ChEBI" id="CHEBI:15377"/>
        <dbReference type="ChEBI" id="CHEBI:16044"/>
        <dbReference type="ChEBI" id="CHEBI:29950"/>
        <dbReference type="ChEBI" id="CHEBI:45764"/>
        <dbReference type="ChEBI" id="CHEBI:50058"/>
        <dbReference type="EC" id="1.8.4.12"/>
    </reaction>
</comment>
<dbReference type="GO" id="GO:0008113">
    <property type="term" value="F:peptide-methionine (S)-S-oxide reductase activity"/>
    <property type="evidence" value="ECO:0007669"/>
    <property type="project" value="UniProtKB-UniRule"/>
</dbReference>
<dbReference type="EC" id="1.8.4.12" evidence="9"/>
<comment type="similarity">
    <text evidence="1">In the C-terminal section; belongs to the MsrB Met sulfoxide reductase family.</text>
</comment>
<dbReference type="InterPro" id="IPR011057">
    <property type="entry name" value="Mss4-like_sf"/>
</dbReference>
<comment type="caution">
    <text evidence="13">The sequence shown here is derived from an EMBL/GenBank/DDBJ whole genome shotgun (WGS) entry which is preliminary data.</text>
</comment>
<feature type="active site" evidence="10">
    <location>
        <position position="41"/>
    </location>
</feature>
<evidence type="ECO:0000256" key="9">
    <source>
        <dbReference type="HAMAP-Rule" id="MF_01400"/>
    </source>
</evidence>
<evidence type="ECO:0000256" key="10">
    <source>
        <dbReference type="HAMAP-Rule" id="MF_01401"/>
    </source>
</evidence>
<dbReference type="Gene3D" id="3.30.1060.10">
    <property type="entry name" value="Peptide methionine sulphoxide reductase MsrA"/>
    <property type="match status" value="1"/>
</dbReference>
<comment type="catalytic activity">
    <reaction evidence="8 10">
        <text>[thioredoxin]-disulfide + L-methionine + H2O = L-methionine (S)-S-oxide + [thioredoxin]-dithiol</text>
        <dbReference type="Rhea" id="RHEA:19993"/>
        <dbReference type="Rhea" id="RHEA-COMP:10698"/>
        <dbReference type="Rhea" id="RHEA-COMP:10700"/>
        <dbReference type="ChEBI" id="CHEBI:15377"/>
        <dbReference type="ChEBI" id="CHEBI:29950"/>
        <dbReference type="ChEBI" id="CHEBI:50058"/>
        <dbReference type="ChEBI" id="CHEBI:57844"/>
        <dbReference type="ChEBI" id="CHEBI:58772"/>
        <dbReference type="EC" id="1.8.4.11"/>
    </reaction>
</comment>
<dbReference type="NCBIfam" id="TIGR00401">
    <property type="entry name" value="msrA"/>
    <property type="match status" value="1"/>
</dbReference>